<comment type="caution">
    <text evidence="1">The sequence shown here is derived from an EMBL/GenBank/DDBJ whole genome shotgun (WGS) entry which is preliminary data.</text>
</comment>
<name>A0A645JIV9_9ZZZZ</name>
<reference evidence="1" key="1">
    <citation type="submission" date="2019-08" db="EMBL/GenBank/DDBJ databases">
        <authorList>
            <person name="Kucharzyk K."/>
            <person name="Murdoch R.W."/>
            <person name="Higgins S."/>
            <person name="Loffler F."/>
        </authorList>
    </citation>
    <scope>NUCLEOTIDE SEQUENCE</scope>
</reference>
<dbReference type="EMBL" id="VSSQ01140870">
    <property type="protein sequence ID" value="MPN62619.1"/>
    <property type="molecule type" value="Genomic_DNA"/>
</dbReference>
<organism evidence="1">
    <name type="scientific">bioreactor metagenome</name>
    <dbReference type="NCBI Taxonomy" id="1076179"/>
    <lineage>
        <taxon>unclassified sequences</taxon>
        <taxon>metagenomes</taxon>
        <taxon>ecological metagenomes</taxon>
    </lineage>
</organism>
<proteinExistence type="predicted"/>
<protein>
    <submittedName>
        <fullName evidence="1">Uncharacterized protein</fullName>
    </submittedName>
</protein>
<sequence length="97" mass="10757">MTALGHIDDALVDHLVRLGARDGLAVVLDLAGGGLDQAGDRVHQGRLAGTVGADDRDHLMFADRHRHVEQRLDLAIEDIDSRYFKHFTNPPILYCFL</sequence>
<gene>
    <name evidence="1" type="ORF">SDC9_210371</name>
</gene>
<dbReference type="AntiFam" id="ANF00095">
    <property type="entry name" value="Shadow ORF (opposite ABC transporters)"/>
</dbReference>
<evidence type="ECO:0000313" key="1">
    <source>
        <dbReference type="EMBL" id="MPN62619.1"/>
    </source>
</evidence>
<dbReference type="AlphaFoldDB" id="A0A645JIV9"/>
<accession>A0A645JIV9</accession>